<evidence type="ECO:0008006" key="4">
    <source>
        <dbReference type="Google" id="ProtNLM"/>
    </source>
</evidence>
<gene>
    <name evidence="2" type="ORF">LY79DRAFT_707661</name>
</gene>
<dbReference type="InterPro" id="IPR038765">
    <property type="entry name" value="Papain-like_cys_pep_sf"/>
</dbReference>
<protein>
    <recommendedName>
        <fullName evidence="4">Ubiquitin-like protease family profile domain-containing protein</fullName>
    </recommendedName>
</protein>
<accession>A0AAD8PLM3</accession>
<dbReference type="Gene3D" id="3.40.395.10">
    <property type="entry name" value="Adenoviral Proteinase, Chain A"/>
    <property type="match status" value="1"/>
</dbReference>
<dbReference type="EMBL" id="JAHLJV010000116">
    <property type="protein sequence ID" value="KAK1569990.1"/>
    <property type="molecule type" value="Genomic_DNA"/>
</dbReference>
<sequence>MDQDAVDALQPLFEYCDAESYPSEPKKNASSRIYFDIETRIANQVDPVELRSHLTPYTLHAVVSSCNPDQLLPRDPQSLPKLKKASKTWNISDQACVFLLDAAHHGRRFFISLHALSNRCDDWDQAYAALRRHAHHRRTADKDMPGVNKKAKGLVLKDVDLALKEFPPVKPSAIQSAARRQPLKPPALIESIAVSSLQSSGQADHCEDADKGSTMSSNDQKDRDGDGGKGDNKDDAFEESNVIQADNGIRQDIGVEDRSKTQNSDNAHHDDDTPRKDDSIQDSGLTSPSTPEPPQCAKVASTSQFMTPFLFPHANAGSRVPPSMKSPASPHGGNYRPSSASPSVHDSSSNMVMHADTSALTPYLGHNIPTPESTVILSRHQLEIQPLPINATFEPAPQHPFHAKTKALTNGSLDRKRKWQSKIVGLESPNKKHQPITISLEDDEALEEMTSSMMDSMACLHPGTWINGFVVSAALVGLCNLLPRSCILLEVPTVEMGNGNALSAKNFVRILDSGQSEAVNFLVPFNSDKHWTLSIVTASAVTQPTVKLYDSLPDNAGDSQHLMSETRGRLATVMDAAGSTLTEKWPKSALPQSWSESACLGVKQDNMNDCGVAVILHAFHVIAKVGLPQNTDWLLWRRVIAAFVAVPSDPAVLPETAEMKESTVLNAIRVAHDRELGLGPTGHVMVAFDPPQALRNMVAGGAKGILTLPNDNTSPGSIRADYVGEACESLERMVRTMRSNKTAAVAAMRAKRARSRNTVGNVKAIIANLRAHSVLTPLDECTQRQRRDLDRLRAMIAT</sequence>
<organism evidence="2 3">
    <name type="scientific">Colletotrichum navitas</name>
    <dbReference type="NCBI Taxonomy" id="681940"/>
    <lineage>
        <taxon>Eukaryota</taxon>
        <taxon>Fungi</taxon>
        <taxon>Dikarya</taxon>
        <taxon>Ascomycota</taxon>
        <taxon>Pezizomycotina</taxon>
        <taxon>Sordariomycetes</taxon>
        <taxon>Hypocreomycetidae</taxon>
        <taxon>Glomerellales</taxon>
        <taxon>Glomerellaceae</taxon>
        <taxon>Colletotrichum</taxon>
        <taxon>Colletotrichum graminicola species complex</taxon>
    </lineage>
</organism>
<dbReference type="AlphaFoldDB" id="A0AAD8PLM3"/>
<evidence type="ECO:0000256" key="1">
    <source>
        <dbReference type="SAM" id="MobiDB-lite"/>
    </source>
</evidence>
<proteinExistence type="predicted"/>
<feature type="compositionally biased region" description="Basic and acidic residues" evidence="1">
    <location>
        <begin position="219"/>
        <end position="235"/>
    </location>
</feature>
<feature type="compositionally biased region" description="Low complexity" evidence="1">
    <location>
        <begin position="338"/>
        <end position="349"/>
    </location>
</feature>
<reference evidence="2" key="1">
    <citation type="submission" date="2021-06" db="EMBL/GenBank/DDBJ databases">
        <title>Comparative genomics, transcriptomics and evolutionary studies reveal genomic signatures of adaptation to plant cell wall in hemibiotrophic fungi.</title>
        <authorList>
            <consortium name="DOE Joint Genome Institute"/>
            <person name="Baroncelli R."/>
            <person name="Diaz J.F."/>
            <person name="Benocci T."/>
            <person name="Peng M."/>
            <person name="Battaglia E."/>
            <person name="Haridas S."/>
            <person name="Andreopoulos W."/>
            <person name="Labutti K."/>
            <person name="Pangilinan J."/>
            <person name="Floch G.L."/>
            <person name="Makela M.R."/>
            <person name="Henrissat B."/>
            <person name="Grigoriev I.V."/>
            <person name="Crouch J.A."/>
            <person name="De Vries R.P."/>
            <person name="Sukno S.A."/>
            <person name="Thon M.R."/>
        </authorList>
    </citation>
    <scope>NUCLEOTIDE SEQUENCE</scope>
    <source>
        <strain evidence="2">CBS 125086</strain>
    </source>
</reference>
<feature type="region of interest" description="Disordered" evidence="1">
    <location>
        <begin position="312"/>
        <end position="349"/>
    </location>
</feature>
<dbReference type="RefSeq" id="XP_060408176.1">
    <property type="nucleotide sequence ID" value="XM_060565057.1"/>
</dbReference>
<feature type="compositionally biased region" description="Basic and acidic residues" evidence="1">
    <location>
        <begin position="253"/>
        <end position="279"/>
    </location>
</feature>
<dbReference type="Proteomes" id="UP001230504">
    <property type="component" value="Unassembled WGS sequence"/>
</dbReference>
<keyword evidence="3" id="KW-1185">Reference proteome</keyword>
<feature type="region of interest" description="Disordered" evidence="1">
    <location>
        <begin position="196"/>
        <end position="298"/>
    </location>
</feature>
<dbReference type="SUPFAM" id="SSF54001">
    <property type="entry name" value="Cysteine proteinases"/>
    <property type="match status" value="1"/>
</dbReference>
<comment type="caution">
    <text evidence="2">The sequence shown here is derived from an EMBL/GenBank/DDBJ whole genome shotgun (WGS) entry which is preliminary data.</text>
</comment>
<name>A0AAD8PLM3_9PEZI</name>
<evidence type="ECO:0000313" key="3">
    <source>
        <dbReference type="Proteomes" id="UP001230504"/>
    </source>
</evidence>
<evidence type="ECO:0000313" key="2">
    <source>
        <dbReference type="EMBL" id="KAK1569990.1"/>
    </source>
</evidence>
<dbReference type="GeneID" id="85449297"/>